<evidence type="ECO:0000256" key="1">
    <source>
        <dbReference type="ARBA" id="ARBA00004429"/>
    </source>
</evidence>
<gene>
    <name evidence="14" type="primary">dsbB</name>
    <name evidence="16" type="ORF">J2T60_000512</name>
</gene>
<feature type="topological domain" description="Cytoplasmic" evidence="14">
    <location>
        <begin position="164"/>
        <end position="169"/>
    </location>
</feature>
<evidence type="ECO:0000256" key="2">
    <source>
        <dbReference type="ARBA" id="ARBA00008823"/>
    </source>
</evidence>
<comment type="caution">
    <text evidence="14">Lacks conserved residue(s) required for the propagation of feature annotation.</text>
</comment>
<evidence type="ECO:0000256" key="9">
    <source>
        <dbReference type="ARBA" id="ARBA00023002"/>
    </source>
</evidence>
<evidence type="ECO:0000256" key="6">
    <source>
        <dbReference type="ARBA" id="ARBA00022692"/>
    </source>
</evidence>
<dbReference type="PANTHER" id="PTHR36570">
    <property type="entry name" value="DISULFIDE BOND FORMATION PROTEIN B"/>
    <property type="match status" value="1"/>
</dbReference>
<evidence type="ECO:0000313" key="17">
    <source>
        <dbReference type="Proteomes" id="UP001523550"/>
    </source>
</evidence>
<protein>
    <recommendedName>
        <fullName evidence="14">Disulfide bond formation protein B</fullName>
    </recommendedName>
    <alternativeName>
        <fullName evidence="14">Disulfide oxidoreductase</fullName>
    </alternativeName>
</protein>
<accession>A0ABT1G9B9</accession>
<evidence type="ECO:0000256" key="13">
    <source>
        <dbReference type="ARBA" id="ARBA00023284"/>
    </source>
</evidence>
<feature type="topological domain" description="Periplasmic" evidence="14">
    <location>
        <begin position="29"/>
        <end position="46"/>
    </location>
</feature>
<evidence type="ECO:0000256" key="5">
    <source>
        <dbReference type="ARBA" id="ARBA00022519"/>
    </source>
</evidence>
<proteinExistence type="inferred from homology"/>
<evidence type="ECO:0000256" key="14">
    <source>
        <dbReference type="HAMAP-Rule" id="MF_00286"/>
    </source>
</evidence>
<keyword evidence="9 14" id="KW-0560">Oxidoreductase</keyword>
<keyword evidence="8 14" id="KW-1133">Transmembrane helix</keyword>
<dbReference type="Pfam" id="PF02600">
    <property type="entry name" value="DsbB"/>
    <property type="match status" value="1"/>
</dbReference>
<dbReference type="InterPro" id="IPR050183">
    <property type="entry name" value="DsbB"/>
</dbReference>
<reference evidence="16 17" key="1">
    <citation type="submission" date="2022-03" db="EMBL/GenBank/DDBJ databases">
        <title>Genomic Encyclopedia of Type Strains, Phase III (KMG-III): the genomes of soil and plant-associated and newly described type strains.</title>
        <authorList>
            <person name="Whitman W."/>
        </authorList>
    </citation>
    <scope>NUCLEOTIDE SEQUENCE [LARGE SCALE GENOMIC DNA]</scope>
    <source>
        <strain evidence="16 17">BSker1</strain>
    </source>
</reference>
<keyword evidence="3 14" id="KW-0813">Transport</keyword>
<dbReference type="HAMAP" id="MF_00286">
    <property type="entry name" value="DsbB"/>
    <property type="match status" value="1"/>
</dbReference>
<feature type="disulfide bond" description="Redox-active" evidence="14">
    <location>
        <begin position="38"/>
        <end position="41"/>
    </location>
</feature>
<dbReference type="PANTHER" id="PTHR36570:SF3">
    <property type="entry name" value="DISULFIDE BOND FORMATION PROTEIN B"/>
    <property type="match status" value="1"/>
</dbReference>
<dbReference type="InterPro" id="IPR003752">
    <property type="entry name" value="DiS_bond_form_DsbB/BdbC"/>
</dbReference>
<dbReference type="Gene3D" id="1.20.1550.10">
    <property type="entry name" value="DsbB-like"/>
    <property type="match status" value="1"/>
</dbReference>
<comment type="function">
    <text evidence="14">Required for disulfide bond formation in some periplasmic proteins. Acts by oxidizing the DsbA protein.</text>
</comment>
<keyword evidence="4 14" id="KW-1003">Cell membrane</keyword>
<keyword evidence="17" id="KW-1185">Reference proteome</keyword>
<keyword evidence="10 14" id="KW-0472">Membrane</keyword>
<comment type="caution">
    <text evidence="16">The sequence shown here is derived from an EMBL/GenBank/DDBJ whole genome shotgun (WGS) entry which is preliminary data.</text>
</comment>
<evidence type="ECO:0000256" key="8">
    <source>
        <dbReference type="ARBA" id="ARBA00022989"/>
    </source>
</evidence>
<evidence type="ECO:0000256" key="10">
    <source>
        <dbReference type="ARBA" id="ARBA00023136"/>
    </source>
</evidence>
<evidence type="ECO:0000256" key="11">
    <source>
        <dbReference type="ARBA" id="ARBA00023157"/>
    </source>
</evidence>
<dbReference type="RefSeq" id="WP_253445009.1">
    <property type="nucleotide sequence ID" value="NZ_JALJYF010000001.1"/>
</dbReference>
<evidence type="ECO:0000256" key="3">
    <source>
        <dbReference type="ARBA" id="ARBA00022448"/>
    </source>
</evidence>
<keyword evidence="7 14" id="KW-0249">Electron transport</keyword>
<keyword evidence="11 14" id="KW-1015">Disulfide bond</keyword>
<evidence type="ECO:0000256" key="15">
    <source>
        <dbReference type="SAM" id="Phobius"/>
    </source>
</evidence>
<comment type="similarity">
    <text evidence="2 14">Belongs to the DsbB family.</text>
</comment>
<name>A0ABT1G9B9_9GAMM</name>
<dbReference type="InterPro" id="IPR022920">
    <property type="entry name" value="Disulphide_bond_form_DsbB"/>
</dbReference>
<feature type="transmembrane region" description="Helical" evidence="15">
    <location>
        <begin position="42"/>
        <end position="63"/>
    </location>
</feature>
<sequence length="169" mass="18291">MINRLLEARPFNAAAAAVCAVLLAYAYYSQFVVGLEPCPLCIFQRVAMILLMLLFIAGAIVGGGQIRSRIIAGLTGLTALGGASISAWHIYQQNQPAEEWASCGGDLSYMFEVFSFWEALEMAFTGTGDCAEVDWAFLGVSMPAWVGLWFLALGAVGVWANWRAARPPF</sequence>
<dbReference type="Proteomes" id="UP001523550">
    <property type="component" value="Unassembled WGS sequence"/>
</dbReference>
<feature type="transmembrane region" description="Helical" evidence="15">
    <location>
        <begin position="142"/>
        <end position="162"/>
    </location>
</feature>
<keyword evidence="12 14" id="KW-0143">Chaperone</keyword>
<feature type="transmembrane region" description="Helical" evidence="15">
    <location>
        <begin position="70"/>
        <end position="91"/>
    </location>
</feature>
<evidence type="ECO:0000256" key="12">
    <source>
        <dbReference type="ARBA" id="ARBA00023186"/>
    </source>
</evidence>
<dbReference type="SUPFAM" id="SSF158442">
    <property type="entry name" value="DsbB-like"/>
    <property type="match status" value="1"/>
</dbReference>
<organism evidence="16 17">
    <name type="scientific">Natronospira proteinivora</name>
    <dbReference type="NCBI Taxonomy" id="1807133"/>
    <lineage>
        <taxon>Bacteria</taxon>
        <taxon>Pseudomonadati</taxon>
        <taxon>Pseudomonadota</taxon>
        <taxon>Gammaproteobacteria</taxon>
        <taxon>Natronospirales</taxon>
        <taxon>Natronospiraceae</taxon>
        <taxon>Natronospira</taxon>
    </lineage>
</organism>
<feature type="topological domain" description="Cytoplasmic" evidence="14">
    <location>
        <begin position="1"/>
        <end position="11"/>
    </location>
</feature>
<evidence type="ECO:0000313" key="16">
    <source>
        <dbReference type="EMBL" id="MCP1726547.1"/>
    </source>
</evidence>
<comment type="subcellular location">
    <subcellularLocation>
        <location evidence="1">Cell inner membrane</location>
        <topology evidence="1">Multi-pass membrane protein</topology>
    </subcellularLocation>
    <subcellularLocation>
        <location evidence="14">Cell membrane</location>
        <topology evidence="14">Multi-pass membrane protein</topology>
    </subcellularLocation>
</comment>
<evidence type="ECO:0000256" key="4">
    <source>
        <dbReference type="ARBA" id="ARBA00022475"/>
    </source>
</evidence>
<dbReference type="InterPro" id="IPR023380">
    <property type="entry name" value="DsbB-like_sf"/>
</dbReference>
<keyword evidence="6 14" id="KW-0812">Transmembrane</keyword>
<dbReference type="EMBL" id="JALJYF010000001">
    <property type="protein sequence ID" value="MCP1726547.1"/>
    <property type="molecule type" value="Genomic_DNA"/>
</dbReference>
<feature type="transmembrane region" description="Helical" evidence="15">
    <location>
        <begin position="12"/>
        <end position="30"/>
    </location>
</feature>
<keyword evidence="5" id="KW-0997">Cell inner membrane</keyword>
<evidence type="ECO:0000256" key="7">
    <source>
        <dbReference type="ARBA" id="ARBA00022982"/>
    </source>
</evidence>
<keyword evidence="13 14" id="KW-0676">Redox-active center</keyword>